<dbReference type="Proteomes" id="UP000799766">
    <property type="component" value="Unassembled WGS sequence"/>
</dbReference>
<feature type="region of interest" description="Disordered" evidence="1">
    <location>
        <begin position="1"/>
        <end position="21"/>
    </location>
</feature>
<proteinExistence type="predicted"/>
<feature type="compositionally biased region" description="Polar residues" evidence="1">
    <location>
        <begin position="112"/>
        <end position="129"/>
    </location>
</feature>
<sequence length="324" mass="35201">MKDSSPAKGTPTSVFSCEPSAGDFSFVSPERIQASDEGVSDFDTLTFHSEDWSEMDPLTKEYLQDYDDSSSMDDSTYMSQPDTTGQVPVSGPSGQYGYVDQNPFFEQYMRYSPSQGSDSHGSRQGSQPRPSIVMQSPLIDSPSLADPGLTYTNFSQNSAGAGRPSNFDFQSSQQLSLSGARSLGQGSDVEGRVEDTWTPPEPQSYNNPFMNVEAGWGQFRPQGEYIPEDVGVQLRQPHPLSLRYQQQGGAGSVPVRTQSYPGPQPGQAMMSQDVMRRSSAAVPHGSIDPSTIVSPTGSAIHDSHETVGIFDLADNRHSFISIPR</sequence>
<feature type="region of interest" description="Disordered" evidence="1">
    <location>
        <begin position="48"/>
        <end position="206"/>
    </location>
</feature>
<accession>A0A6A6PEH4</accession>
<protein>
    <submittedName>
        <fullName evidence="2">Uncharacterized protein</fullName>
    </submittedName>
</protein>
<keyword evidence="3" id="KW-1185">Reference proteome</keyword>
<dbReference type="EMBL" id="MU001670">
    <property type="protein sequence ID" value="KAF2462220.1"/>
    <property type="molecule type" value="Genomic_DNA"/>
</dbReference>
<reference evidence="2" key="1">
    <citation type="journal article" date="2020" name="Stud. Mycol.">
        <title>101 Dothideomycetes genomes: a test case for predicting lifestyles and emergence of pathogens.</title>
        <authorList>
            <person name="Haridas S."/>
            <person name="Albert R."/>
            <person name="Binder M."/>
            <person name="Bloem J."/>
            <person name="Labutti K."/>
            <person name="Salamov A."/>
            <person name="Andreopoulos B."/>
            <person name="Baker S."/>
            <person name="Barry K."/>
            <person name="Bills G."/>
            <person name="Bluhm B."/>
            <person name="Cannon C."/>
            <person name="Castanera R."/>
            <person name="Culley D."/>
            <person name="Daum C."/>
            <person name="Ezra D."/>
            <person name="Gonzalez J."/>
            <person name="Henrissat B."/>
            <person name="Kuo A."/>
            <person name="Liang C."/>
            <person name="Lipzen A."/>
            <person name="Lutzoni F."/>
            <person name="Magnuson J."/>
            <person name="Mondo S."/>
            <person name="Nolan M."/>
            <person name="Ohm R."/>
            <person name="Pangilinan J."/>
            <person name="Park H.-J."/>
            <person name="Ramirez L."/>
            <person name="Alfaro M."/>
            <person name="Sun H."/>
            <person name="Tritt A."/>
            <person name="Yoshinaga Y."/>
            <person name="Zwiers L.-H."/>
            <person name="Turgeon B."/>
            <person name="Goodwin S."/>
            <person name="Spatafora J."/>
            <person name="Crous P."/>
            <person name="Grigoriev I."/>
        </authorList>
    </citation>
    <scope>NUCLEOTIDE SEQUENCE</scope>
    <source>
        <strain evidence="2">ATCC 16933</strain>
    </source>
</reference>
<evidence type="ECO:0000313" key="2">
    <source>
        <dbReference type="EMBL" id="KAF2462220.1"/>
    </source>
</evidence>
<organism evidence="2 3">
    <name type="scientific">Lineolata rhizophorae</name>
    <dbReference type="NCBI Taxonomy" id="578093"/>
    <lineage>
        <taxon>Eukaryota</taxon>
        <taxon>Fungi</taxon>
        <taxon>Dikarya</taxon>
        <taxon>Ascomycota</taxon>
        <taxon>Pezizomycotina</taxon>
        <taxon>Dothideomycetes</taxon>
        <taxon>Dothideomycetes incertae sedis</taxon>
        <taxon>Lineolatales</taxon>
        <taxon>Lineolataceae</taxon>
        <taxon>Lineolata</taxon>
    </lineage>
</organism>
<feature type="compositionally biased region" description="Low complexity" evidence="1">
    <location>
        <begin position="170"/>
        <end position="187"/>
    </location>
</feature>
<feature type="compositionally biased region" description="Polar residues" evidence="1">
    <location>
        <begin position="150"/>
        <end position="159"/>
    </location>
</feature>
<gene>
    <name evidence="2" type="ORF">BDY21DRAFT_9837</name>
</gene>
<evidence type="ECO:0000256" key="1">
    <source>
        <dbReference type="SAM" id="MobiDB-lite"/>
    </source>
</evidence>
<dbReference type="AlphaFoldDB" id="A0A6A6PEH4"/>
<name>A0A6A6PEH4_9PEZI</name>
<evidence type="ECO:0000313" key="3">
    <source>
        <dbReference type="Proteomes" id="UP000799766"/>
    </source>
</evidence>